<accession>A0A3D8LHW2</accession>
<dbReference type="InterPro" id="IPR010920">
    <property type="entry name" value="LSM_dom_sf"/>
</dbReference>
<sequence length="358" mass="41006">MNEYLARTYFNNTVLDYFIALGILLIGFILIILFRKIVLNRIIRWTENTSTSIDNYVMEGIARFGIPALYITVLYVAVNYLVLSARLSKVLEIAVTIAVTILLIRLISTALLVVLRSYVRSQTNGEEKVKQLGGLMLIVNVMIWFIGLVFLFDNLGYDVTAVIAGLGIGGIAIALAAQNILGDLFNYFVIFFDRPFEVGDFIIIDQKMGVVEYIGVKTTRLKSLSGEQLVFSNSDLTNSRVHNYKRMQRRRVLFKNSVIYQTSLEHVQEIPKLIKSIIMEQQPVEFDRSHFSAYGDSSLDFESVYYVLSSEYNVYMDVQQKINVRIFEEFNKRGIEFAYPTRTLFVAKEQTEEVSEML</sequence>
<evidence type="ECO:0000256" key="1">
    <source>
        <dbReference type="ARBA" id="ARBA00004651"/>
    </source>
</evidence>
<evidence type="ECO:0000256" key="3">
    <source>
        <dbReference type="ARBA" id="ARBA00022475"/>
    </source>
</evidence>
<dbReference type="SUPFAM" id="SSF50182">
    <property type="entry name" value="Sm-like ribonucleoproteins"/>
    <property type="match status" value="1"/>
</dbReference>
<evidence type="ECO:0000313" key="12">
    <source>
        <dbReference type="Proteomes" id="UP000256708"/>
    </source>
</evidence>
<dbReference type="Pfam" id="PF21082">
    <property type="entry name" value="MS_channel_3rd"/>
    <property type="match status" value="1"/>
</dbReference>
<dbReference type="Gene3D" id="1.10.287.1260">
    <property type="match status" value="1"/>
</dbReference>
<evidence type="ECO:0000259" key="10">
    <source>
        <dbReference type="Pfam" id="PF21088"/>
    </source>
</evidence>
<evidence type="ECO:0000313" key="11">
    <source>
        <dbReference type="EMBL" id="RDV16938.1"/>
    </source>
</evidence>
<dbReference type="PANTHER" id="PTHR30566">
    <property type="entry name" value="YNAI-RELATED MECHANOSENSITIVE ION CHANNEL"/>
    <property type="match status" value="1"/>
</dbReference>
<feature type="domain" description="Mechanosensitive ion channel MscS" evidence="8">
    <location>
        <begin position="179"/>
        <end position="246"/>
    </location>
</feature>
<dbReference type="EMBL" id="QRGR01000002">
    <property type="protein sequence ID" value="RDV16938.1"/>
    <property type="molecule type" value="Genomic_DNA"/>
</dbReference>
<feature type="transmembrane region" description="Helical" evidence="7">
    <location>
        <begin position="135"/>
        <end position="153"/>
    </location>
</feature>
<feature type="transmembrane region" description="Helical" evidence="7">
    <location>
        <begin position="93"/>
        <end position="115"/>
    </location>
</feature>
<feature type="transmembrane region" description="Helical" evidence="7">
    <location>
        <begin position="14"/>
        <end position="34"/>
    </location>
</feature>
<evidence type="ECO:0000256" key="5">
    <source>
        <dbReference type="ARBA" id="ARBA00022989"/>
    </source>
</evidence>
<dbReference type="InterPro" id="IPR011066">
    <property type="entry name" value="MscS_channel_C_sf"/>
</dbReference>
<dbReference type="Gene3D" id="3.30.70.100">
    <property type="match status" value="1"/>
</dbReference>
<reference evidence="12" key="1">
    <citation type="submission" date="2018-08" db="EMBL/GenBank/DDBJ databases">
        <authorList>
            <person name="Liu Z.-W."/>
            <person name="Du Z.-J."/>
        </authorList>
    </citation>
    <scope>NUCLEOTIDE SEQUENCE [LARGE SCALE GENOMIC DNA]</scope>
    <source>
        <strain evidence="12">H4X</strain>
    </source>
</reference>
<evidence type="ECO:0000259" key="9">
    <source>
        <dbReference type="Pfam" id="PF21082"/>
    </source>
</evidence>
<gene>
    <name evidence="11" type="ORF">DXT99_02020</name>
</gene>
<keyword evidence="4 7" id="KW-0812">Transmembrane</keyword>
<dbReference type="InterPro" id="IPR049278">
    <property type="entry name" value="MS_channel_C"/>
</dbReference>
<protein>
    <submittedName>
        <fullName evidence="11">Mechanosensitive ion channel family protein</fullName>
    </submittedName>
</protein>
<dbReference type="SUPFAM" id="SSF82861">
    <property type="entry name" value="Mechanosensitive channel protein MscS (YggB), transmembrane region"/>
    <property type="match status" value="1"/>
</dbReference>
<comment type="subcellular location">
    <subcellularLocation>
        <location evidence="1">Cell membrane</location>
        <topology evidence="1">Multi-pass membrane protein</topology>
    </subcellularLocation>
</comment>
<dbReference type="InterPro" id="IPR049142">
    <property type="entry name" value="MS_channel_1st"/>
</dbReference>
<feature type="transmembrane region" description="Helical" evidence="7">
    <location>
        <begin position="159"/>
        <end position="177"/>
    </location>
</feature>
<name>A0A3D8LHW2_9BACT</name>
<evidence type="ECO:0000256" key="6">
    <source>
        <dbReference type="ARBA" id="ARBA00023136"/>
    </source>
</evidence>
<feature type="domain" description="Mechanosensitive ion channel transmembrane helices 2/3" evidence="10">
    <location>
        <begin position="138"/>
        <end position="178"/>
    </location>
</feature>
<dbReference type="Proteomes" id="UP000256708">
    <property type="component" value="Unassembled WGS sequence"/>
</dbReference>
<dbReference type="PANTHER" id="PTHR30566:SF25">
    <property type="entry name" value="INNER MEMBRANE PROTEIN"/>
    <property type="match status" value="1"/>
</dbReference>
<dbReference type="Pfam" id="PF21088">
    <property type="entry name" value="MS_channel_1st"/>
    <property type="match status" value="1"/>
</dbReference>
<dbReference type="Pfam" id="PF00924">
    <property type="entry name" value="MS_channel_2nd"/>
    <property type="match status" value="1"/>
</dbReference>
<dbReference type="GO" id="GO:0008381">
    <property type="term" value="F:mechanosensitive monoatomic ion channel activity"/>
    <property type="evidence" value="ECO:0007669"/>
    <property type="project" value="UniProtKB-ARBA"/>
</dbReference>
<dbReference type="InterPro" id="IPR023408">
    <property type="entry name" value="MscS_beta-dom_sf"/>
</dbReference>
<keyword evidence="6 7" id="KW-0472">Membrane</keyword>
<dbReference type="OrthoDB" id="9809206at2"/>
<proteinExistence type="inferred from homology"/>
<keyword evidence="5 7" id="KW-1133">Transmembrane helix</keyword>
<dbReference type="AlphaFoldDB" id="A0A3D8LHW2"/>
<evidence type="ECO:0000259" key="8">
    <source>
        <dbReference type="Pfam" id="PF00924"/>
    </source>
</evidence>
<comment type="caution">
    <text evidence="11">The sequence shown here is derived from an EMBL/GenBank/DDBJ whole genome shotgun (WGS) entry which is preliminary data.</text>
</comment>
<evidence type="ECO:0000256" key="4">
    <source>
        <dbReference type="ARBA" id="ARBA00022692"/>
    </source>
</evidence>
<evidence type="ECO:0000256" key="7">
    <source>
        <dbReference type="SAM" id="Phobius"/>
    </source>
</evidence>
<dbReference type="InterPro" id="IPR006685">
    <property type="entry name" value="MscS_channel_2nd"/>
</dbReference>
<keyword evidence="12" id="KW-1185">Reference proteome</keyword>
<dbReference type="GO" id="GO:0005886">
    <property type="term" value="C:plasma membrane"/>
    <property type="evidence" value="ECO:0007669"/>
    <property type="project" value="UniProtKB-SubCell"/>
</dbReference>
<feature type="transmembrane region" description="Helical" evidence="7">
    <location>
        <begin position="68"/>
        <end position="87"/>
    </location>
</feature>
<dbReference type="InterPro" id="IPR011014">
    <property type="entry name" value="MscS_channel_TM-2"/>
</dbReference>
<dbReference type="SUPFAM" id="SSF82689">
    <property type="entry name" value="Mechanosensitive channel protein MscS (YggB), C-terminal domain"/>
    <property type="match status" value="1"/>
</dbReference>
<keyword evidence="3" id="KW-1003">Cell membrane</keyword>
<dbReference type="Gene3D" id="2.30.30.60">
    <property type="match status" value="1"/>
</dbReference>
<organism evidence="11 12">
    <name type="scientific">Pontibacter diazotrophicus</name>
    <dbReference type="NCBI Taxonomy" id="1400979"/>
    <lineage>
        <taxon>Bacteria</taxon>
        <taxon>Pseudomonadati</taxon>
        <taxon>Bacteroidota</taxon>
        <taxon>Cytophagia</taxon>
        <taxon>Cytophagales</taxon>
        <taxon>Hymenobacteraceae</taxon>
        <taxon>Pontibacter</taxon>
    </lineage>
</organism>
<comment type="similarity">
    <text evidence="2">Belongs to the MscS (TC 1.A.23) family.</text>
</comment>
<evidence type="ECO:0000256" key="2">
    <source>
        <dbReference type="ARBA" id="ARBA00008017"/>
    </source>
</evidence>
<feature type="domain" description="Mechanosensitive ion channel MscS C-terminal" evidence="9">
    <location>
        <begin position="258"/>
        <end position="337"/>
    </location>
</feature>